<accession>A0ABQ9YZ72</accession>
<dbReference type="EMBL" id="JAOYFB010000002">
    <property type="protein sequence ID" value="KAK4005931.1"/>
    <property type="molecule type" value="Genomic_DNA"/>
</dbReference>
<organism evidence="1 2">
    <name type="scientific">Daphnia magna</name>
    <dbReference type="NCBI Taxonomy" id="35525"/>
    <lineage>
        <taxon>Eukaryota</taxon>
        <taxon>Metazoa</taxon>
        <taxon>Ecdysozoa</taxon>
        <taxon>Arthropoda</taxon>
        <taxon>Crustacea</taxon>
        <taxon>Branchiopoda</taxon>
        <taxon>Diplostraca</taxon>
        <taxon>Cladocera</taxon>
        <taxon>Anomopoda</taxon>
        <taxon>Daphniidae</taxon>
        <taxon>Daphnia</taxon>
    </lineage>
</organism>
<keyword evidence="2" id="KW-1185">Reference proteome</keyword>
<dbReference type="Proteomes" id="UP001234178">
    <property type="component" value="Unassembled WGS sequence"/>
</dbReference>
<reference evidence="1 2" key="1">
    <citation type="journal article" date="2023" name="Nucleic Acids Res.">
        <title>The hologenome of Daphnia magna reveals possible DNA methylation and microbiome-mediated evolution of the host genome.</title>
        <authorList>
            <person name="Chaturvedi A."/>
            <person name="Li X."/>
            <person name="Dhandapani V."/>
            <person name="Marshall H."/>
            <person name="Kissane S."/>
            <person name="Cuenca-Cambronero M."/>
            <person name="Asole G."/>
            <person name="Calvet F."/>
            <person name="Ruiz-Romero M."/>
            <person name="Marangio P."/>
            <person name="Guigo R."/>
            <person name="Rago D."/>
            <person name="Mirbahai L."/>
            <person name="Eastwood N."/>
            <person name="Colbourne J.K."/>
            <person name="Zhou J."/>
            <person name="Mallon E."/>
            <person name="Orsini L."/>
        </authorList>
    </citation>
    <scope>NUCLEOTIDE SEQUENCE [LARGE SCALE GENOMIC DNA]</scope>
    <source>
        <strain evidence="1">LRV0_1</strain>
    </source>
</reference>
<name>A0ABQ9YZ72_9CRUS</name>
<comment type="caution">
    <text evidence="1">The sequence shown here is derived from an EMBL/GenBank/DDBJ whole genome shotgun (WGS) entry which is preliminary data.</text>
</comment>
<evidence type="ECO:0000313" key="1">
    <source>
        <dbReference type="EMBL" id="KAK4005931.1"/>
    </source>
</evidence>
<gene>
    <name evidence="1" type="ORF">OUZ56_011057</name>
</gene>
<sequence length="86" mass="9383">MDVKLAHRDGKCGKCAQSTPGNDFLPRIDDSLLHQLHNGEANESFSFVIDLLAKLLGDAIPALKATKFKSLDGSYHFLPCRLGNIS</sequence>
<protein>
    <submittedName>
        <fullName evidence="1">Uncharacterized protein</fullName>
    </submittedName>
</protein>
<evidence type="ECO:0000313" key="2">
    <source>
        <dbReference type="Proteomes" id="UP001234178"/>
    </source>
</evidence>
<proteinExistence type="predicted"/>